<feature type="coiled-coil region" evidence="1">
    <location>
        <begin position="12"/>
        <end position="84"/>
    </location>
</feature>
<evidence type="ECO:0000313" key="4">
    <source>
        <dbReference type="Proteomes" id="UP000298714"/>
    </source>
</evidence>
<dbReference type="AlphaFoldDB" id="A0A4D7CBW8"/>
<dbReference type="KEGG" id="hgn:E6W36_06065"/>
<keyword evidence="4" id="KW-1185">Reference proteome</keyword>
<feature type="region of interest" description="Disordered" evidence="2">
    <location>
        <begin position="87"/>
        <end position="120"/>
    </location>
</feature>
<sequence length="221" mass="24839">MRSKAEELRRVRDQQVAERARYHDELADLERSRTAIEQLRQERERARRQVSLANAQTSQRLADLARETANLQDLLLKLETANVRSEHLASLPGHRFRPSDLGRRREQPAVQPDEAKRTGCRPWQSAAGRAEFFHAGCRPDRNRVRRAHGGRRDGARRHHRHAPRRAGDGGCVRPCAFAGEFRGYGLLLIVAHSSGYHSLLAGFARIDAAVGAQVRAGEPVG</sequence>
<dbReference type="EMBL" id="CP039704">
    <property type="protein sequence ID" value="QCI79282.1"/>
    <property type="molecule type" value="Genomic_DNA"/>
</dbReference>
<protein>
    <recommendedName>
        <fullName evidence="5">Peptidase M23 domain-containing protein</fullName>
    </recommendedName>
</protein>
<reference evidence="4" key="1">
    <citation type="submission" date="2019-04" db="EMBL/GenBank/DDBJ databases">
        <title>Complete genome sequence of Sphingomonas sp. W1-2-3.</title>
        <authorList>
            <person name="Im W.T."/>
        </authorList>
    </citation>
    <scope>NUCLEOTIDE SEQUENCE [LARGE SCALE GENOMIC DNA]</scope>
    <source>
        <strain evidence="4">W1-2-3</strain>
    </source>
</reference>
<evidence type="ECO:0000313" key="3">
    <source>
        <dbReference type="EMBL" id="QCI79282.1"/>
    </source>
</evidence>
<dbReference type="SUPFAM" id="SSF51261">
    <property type="entry name" value="Duplicated hybrid motif"/>
    <property type="match status" value="1"/>
</dbReference>
<accession>A0A4D7CBW8</accession>
<feature type="region of interest" description="Disordered" evidence="2">
    <location>
        <begin position="143"/>
        <end position="168"/>
    </location>
</feature>
<proteinExistence type="predicted"/>
<keyword evidence="1" id="KW-0175">Coiled coil</keyword>
<feature type="compositionally biased region" description="Basic residues" evidence="2">
    <location>
        <begin position="143"/>
        <end position="164"/>
    </location>
</feature>
<dbReference type="Proteomes" id="UP000298714">
    <property type="component" value="Chromosome"/>
</dbReference>
<evidence type="ECO:0000256" key="2">
    <source>
        <dbReference type="SAM" id="MobiDB-lite"/>
    </source>
</evidence>
<gene>
    <name evidence="3" type="ORF">E6W36_06065</name>
</gene>
<organism evidence="3 4">
    <name type="scientific">Hankyongella ginsenosidimutans</name>
    <dbReference type="NCBI Taxonomy" id="1763828"/>
    <lineage>
        <taxon>Bacteria</taxon>
        <taxon>Pseudomonadati</taxon>
        <taxon>Pseudomonadota</taxon>
        <taxon>Alphaproteobacteria</taxon>
        <taxon>Sphingomonadales</taxon>
        <taxon>Sphingomonadaceae</taxon>
        <taxon>Hankyongella</taxon>
    </lineage>
</organism>
<feature type="compositionally biased region" description="Basic and acidic residues" evidence="2">
    <location>
        <begin position="97"/>
        <end position="117"/>
    </location>
</feature>
<evidence type="ECO:0008006" key="5">
    <source>
        <dbReference type="Google" id="ProtNLM"/>
    </source>
</evidence>
<name>A0A4D7CBW8_9SPHN</name>
<dbReference type="InterPro" id="IPR011055">
    <property type="entry name" value="Dup_hybrid_motif"/>
</dbReference>
<dbReference type="Gene3D" id="2.70.70.10">
    <property type="entry name" value="Glucose Permease (Domain IIA)"/>
    <property type="match status" value="1"/>
</dbReference>
<evidence type="ECO:0000256" key="1">
    <source>
        <dbReference type="SAM" id="Coils"/>
    </source>
</evidence>